<gene>
    <name evidence="1" type="ORF">CXB51_022471</name>
</gene>
<evidence type="ECO:0000313" key="1">
    <source>
        <dbReference type="EMBL" id="KAG8483575.1"/>
    </source>
</evidence>
<proteinExistence type="predicted"/>
<protein>
    <submittedName>
        <fullName evidence="1">Uncharacterized protein</fullName>
    </submittedName>
</protein>
<comment type="caution">
    <text evidence="1">The sequence shown here is derived from an EMBL/GenBank/DDBJ whole genome shotgun (WGS) entry which is preliminary data.</text>
</comment>
<dbReference type="AlphaFoldDB" id="A0A8J6CV77"/>
<reference evidence="1 2" key="1">
    <citation type="journal article" date="2021" name="bioRxiv">
        <title>The Gossypium anomalum genome as a resource for cotton improvement and evolutionary analysis of hybrid incompatibility.</title>
        <authorList>
            <person name="Grover C.E."/>
            <person name="Yuan D."/>
            <person name="Arick M.A."/>
            <person name="Miller E.R."/>
            <person name="Hu G."/>
            <person name="Peterson D.G."/>
            <person name="Wendel J.F."/>
            <person name="Udall J.A."/>
        </authorList>
    </citation>
    <scope>NUCLEOTIDE SEQUENCE [LARGE SCALE GENOMIC DNA]</scope>
    <source>
        <strain evidence="1">JFW-Udall</strain>
        <tissue evidence="1">Leaf</tissue>
    </source>
</reference>
<sequence length="63" mass="7120">MLEYQRKFLPPKANFEDRGRVVDDGGASQLGCVWREEKIFVGVLAWRSGGERGCMVVLKMFVG</sequence>
<dbReference type="Proteomes" id="UP000701853">
    <property type="component" value="Chromosome 9"/>
</dbReference>
<dbReference type="EMBL" id="JAHUZN010000009">
    <property type="protein sequence ID" value="KAG8483575.1"/>
    <property type="molecule type" value="Genomic_DNA"/>
</dbReference>
<name>A0A8J6CV77_9ROSI</name>
<organism evidence="1 2">
    <name type="scientific">Gossypium anomalum</name>
    <dbReference type="NCBI Taxonomy" id="47600"/>
    <lineage>
        <taxon>Eukaryota</taxon>
        <taxon>Viridiplantae</taxon>
        <taxon>Streptophyta</taxon>
        <taxon>Embryophyta</taxon>
        <taxon>Tracheophyta</taxon>
        <taxon>Spermatophyta</taxon>
        <taxon>Magnoliopsida</taxon>
        <taxon>eudicotyledons</taxon>
        <taxon>Gunneridae</taxon>
        <taxon>Pentapetalae</taxon>
        <taxon>rosids</taxon>
        <taxon>malvids</taxon>
        <taxon>Malvales</taxon>
        <taxon>Malvaceae</taxon>
        <taxon>Malvoideae</taxon>
        <taxon>Gossypium</taxon>
    </lineage>
</organism>
<accession>A0A8J6CV77</accession>
<keyword evidence="2" id="KW-1185">Reference proteome</keyword>
<evidence type="ECO:0000313" key="2">
    <source>
        <dbReference type="Proteomes" id="UP000701853"/>
    </source>
</evidence>